<keyword evidence="2" id="KW-0472">Membrane</keyword>
<keyword evidence="2" id="KW-1133">Transmembrane helix</keyword>
<dbReference type="InterPro" id="IPR052169">
    <property type="entry name" value="CW_Biosynth-Accessory"/>
</dbReference>
<feature type="domain" description="Capsule synthesis protein CapA" evidence="3">
    <location>
        <begin position="62"/>
        <end position="304"/>
    </location>
</feature>
<name>A0ABU0A2K6_9BACI</name>
<comment type="caution">
    <text evidence="4">The sequence shown here is derived from an EMBL/GenBank/DDBJ whole genome shotgun (WGS) entry which is preliminary data.</text>
</comment>
<dbReference type="SMART" id="SM00854">
    <property type="entry name" value="PGA_cap"/>
    <property type="match status" value="1"/>
</dbReference>
<dbReference type="EMBL" id="JAUSUG010000024">
    <property type="protein sequence ID" value="MDQ0257232.1"/>
    <property type="molecule type" value="Genomic_DNA"/>
</dbReference>
<dbReference type="InterPro" id="IPR019079">
    <property type="entry name" value="Capsule_synth_CapA"/>
</dbReference>
<keyword evidence="2" id="KW-0812">Transmembrane</keyword>
<gene>
    <name evidence="4" type="ORF">J2S74_004690</name>
</gene>
<keyword evidence="5" id="KW-1185">Reference proteome</keyword>
<accession>A0ABU0A2K6</accession>
<evidence type="ECO:0000259" key="3">
    <source>
        <dbReference type="SMART" id="SM00854"/>
    </source>
</evidence>
<evidence type="ECO:0000313" key="4">
    <source>
        <dbReference type="EMBL" id="MDQ0257232.1"/>
    </source>
</evidence>
<sequence>MTRKFTYQENLLRWSKKHKNQLTIHTSVLAIILGALLFSSPLWSNLTTTVPIVEKDEDAILTASFVGDMMFGRYIERVINHKGFDHLFRYTDPYFEASDFVTGNFKHPVLLEDREPLEHKNIVFSTTPETVEALKRRNFKSVSLANNNVYDYGYLAFRDTVSFFENDPDIDAAGTMVDRENTDNAVYYEDESGITIATLGVTDIWAKNSAATTFRPGVVPLDPPNIAIESIVKASQNAELVVVHVHWGEPYDSHVSERQRRLAYDMSHAGADIIIGHYPHVLAPVEVYNDTIIFYSLGNFIFDQGWTRTKQTALAQYRLYADGVAEVDLVPFTIREGQPRPVANFSYRRMSIQQMLTKLLPNDRWEVVDGRIRFRINHERILEEPIPFEESI</sequence>
<dbReference type="PANTHER" id="PTHR33393:SF13">
    <property type="entry name" value="PGA BIOSYNTHESIS PROTEIN CAPA"/>
    <property type="match status" value="1"/>
</dbReference>
<protein>
    <submittedName>
        <fullName evidence="4">Poly-gamma-glutamate synthesis protein (Capsule biosynthesis protein)</fullName>
    </submittedName>
</protein>
<dbReference type="RefSeq" id="WP_307330629.1">
    <property type="nucleotide sequence ID" value="NZ_JAUSUG010000024.1"/>
</dbReference>
<evidence type="ECO:0000256" key="1">
    <source>
        <dbReference type="ARBA" id="ARBA00005662"/>
    </source>
</evidence>
<dbReference type="SUPFAM" id="SSF56300">
    <property type="entry name" value="Metallo-dependent phosphatases"/>
    <property type="match status" value="1"/>
</dbReference>
<reference evidence="4 5" key="1">
    <citation type="submission" date="2023-07" db="EMBL/GenBank/DDBJ databases">
        <title>Genomic Encyclopedia of Type Strains, Phase IV (KMG-IV): sequencing the most valuable type-strain genomes for metagenomic binning, comparative biology and taxonomic classification.</title>
        <authorList>
            <person name="Goeker M."/>
        </authorList>
    </citation>
    <scope>NUCLEOTIDE SEQUENCE [LARGE SCALE GENOMIC DNA]</scope>
    <source>
        <strain evidence="4 5">DSM 9768</strain>
    </source>
</reference>
<feature type="transmembrane region" description="Helical" evidence="2">
    <location>
        <begin position="21"/>
        <end position="43"/>
    </location>
</feature>
<organism evidence="4 5">
    <name type="scientific">Evansella vedderi</name>
    <dbReference type="NCBI Taxonomy" id="38282"/>
    <lineage>
        <taxon>Bacteria</taxon>
        <taxon>Bacillati</taxon>
        <taxon>Bacillota</taxon>
        <taxon>Bacilli</taxon>
        <taxon>Bacillales</taxon>
        <taxon>Bacillaceae</taxon>
        <taxon>Evansella</taxon>
    </lineage>
</organism>
<evidence type="ECO:0000313" key="5">
    <source>
        <dbReference type="Proteomes" id="UP001230005"/>
    </source>
</evidence>
<dbReference type="Gene3D" id="3.60.21.10">
    <property type="match status" value="1"/>
</dbReference>
<dbReference type="Proteomes" id="UP001230005">
    <property type="component" value="Unassembled WGS sequence"/>
</dbReference>
<dbReference type="PANTHER" id="PTHR33393">
    <property type="entry name" value="POLYGLUTAMINE SYNTHESIS ACCESSORY PROTEIN RV0574C-RELATED"/>
    <property type="match status" value="1"/>
</dbReference>
<dbReference type="Pfam" id="PF09587">
    <property type="entry name" value="PGA_cap"/>
    <property type="match status" value="1"/>
</dbReference>
<comment type="similarity">
    <text evidence="1">Belongs to the CapA family.</text>
</comment>
<dbReference type="InterPro" id="IPR029052">
    <property type="entry name" value="Metallo-depent_PP-like"/>
</dbReference>
<proteinExistence type="inferred from homology"/>
<evidence type="ECO:0000256" key="2">
    <source>
        <dbReference type="SAM" id="Phobius"/>
    </source>
</evidence>
<dbReference type="CDD" id="cd07381">
    <property type="entry name" value="MPP_CapA"/>
    <property type="match status" value="1"/>
</dbReference>